<evidence type="ECO:0000313" key="2">
    <source>
        <dbReference type="EMBL" id="KYD09609.1"/>
    </source>
</evidence>
<organism evidence="2 3">
    <name type="scientific">Saccharococcus caldoxylosilyticus</name>
    <dbReference type="NCBI Taxonomy" id="81408"/>
    <lineage>
        <taxon>Bacteria</taxon>
        <taxon>Bacillati</taxon>
        <taxon>Bacillota</taxon>
        <taxon>Bacilli</taxon>
        <taxon>Bacillales</taxon>
        <taxon>Anoxybacillaceae</taxon>
        <taxon>Saccharococcus</taxon>
    </lineage>
</organism>
<dbReference type="PATRIC" id="fig|81408.3.peg.732"/>
<accession>A0A150LC63</accession>
<dbReference type="EMBL" id="LQYS01000096">
    <property type="protein sequence ID" value="KYD09609.1"/>
    <property type="molecule type" value="Genomic_DNA"/>
</dbReference>
<name>A0A150LC63_9BACL</name>
<keyword evidence="1" id="KW-0472">Membrane</keyword>
<gene>
    <name evidence="2" type="ORF">B4119_2047</name>
</gene>
<keyword evidence="1" id="KW-1133">Transmembrane helix</keyword>
<feature type="transmembrane region" description="Helical" evidence="1">
    <location>
        <begin position="85"/>
        <end position="104"/>
    </location>
</feature>
<dbReference type="STRING" id="81408.B4119_2047"/>
<sequence length="117" mass="14153">MEWAYQESPYSRFSISLFFIPFRRIIVFFGNCPRLPSLQKKQQREHSDPQISMMEQDIWAEKIANRIPSKQSHQTFYVQLSPPNVFYFILFYYNSLFCIASFYINKENYVLNNQLKT</sequence>
<dbReference type="AlphaFoldDB" id="A0A150LC63"/>
<keyword evidence="1" id="KW-0812">Transmembrane</keyword>
<reference evidence="2 3" key="1">
    <citation type="submission" date="2016-01" db="EMBL/GenBank/DDBJ databases">
        <title>Draft Genome Sequences of Seven Thermophilic Sporeformers Isolated from Foods.</title>
        <authorList>
            <person name="Berendsen E.M."/>
            <person name="Wells-Bennik M.H."/>
            <person name="Krawcyk A.O."/>
            <person name="De Jong A."/>
            <person name="Holsappel S."/>
            <person name="Eijlander R.T."/>
            <person name="Kuipers O.P."/>
        </authorList>
    </citation>
    <scope>NUCLEOTIDE SEQUENCE [LARGE SCALE GENOMIC DNA]</scope>
    <source>
        <strain evidence="2 3">B4119</strain>
    </source>
</reference>
<dbReference type="Proteomes" id="UP000075455">
    <property type="component" value="Unassembled WGS sequence"/>
</dbReference>
<evidence type="ECO:0000313" key="3">
    <source>
        <dbReference type="Proteomes" id="UP000075455"/>
    </source>
</evidence>
<proteinExistence type="predicted"/>
<evidence type="ECO:0000256" key="1">
    <source>
        <dbReference type="SAM" id="Phobius"/>
    </source>
</evidence>
<comment type="caution">
    <text evidence="2">The sequence shown here is derived from an EMBL/GenBank/DDBJ whole genome shotgun (WGS) entry which is preliminary data.</text>
</comment>
<protein>
    <submittedName>
        <fullName evidence="2">Uncharacterized protein</fullName>
    </submittedName>
</protein>